<dbReference type="PANTHER" id="PTHR30007:SF1">
    <property type="entry name" value="BLR1914 PROTEIN"/>
    <property type="match status" value="1"/>
</dbReference>
<dbReference type="EMBL" id="CP001928">
    <property type="protein sequence ID" value="ADI39083.1"/>
    <property type="molecule type" value="Genomic_DNA"/>
</dbReference>
<evidence type="ECO:0000313" key="3">
    <source>
        <dbReference type="EMBL" id="ADI39083.1"/>
    </source>
</evidence>
<dbReference type="GO" id="GO:0004803">
    <property type="term" value="F:transposase activity"/>
    <property type="evidence" value="ECO:0007669"/>
    <property type="project" value="InterPro"/>
</dbReference>
<keyword evidence="4" id="KW-1185">Reference proteome</keyword>
<sequence length="170" mass="19344">MTGLFPPSAGGGEGVSHGYKGKGSLIHLIVDGRGKPLAATTTGAGGNERTEVEKLLQKVTILPKSNLSERMIVLEADKGYDCSWLRQKLLSSGIFPFIPYRKIQGRDIPKSVEIMNAFHLEKRRWQVERAFAWLKRRCRRLMNRWERKKVIWDGFVTLGLIYTWMLDLVG</sequence>
<dbReference type="InterPro" id="IPR002559">
    <property type="entry name" value="Transposase_11"/>
</dbReference>
<proteinExistence type="predicted"/>
<accession>D6YSN8</accession>
<dbReference type="eggNOG" id="COG3209">
    <property type="taxonomic scope" value="Bacteria"/>
</dbReference>
<dbReference type="HOGENOM" id="CLU_055261_9_2_0"/>
<name>D6YSN8_WADCW</name>
<evidence type="ECO:0000313" key="2">
    <source>
        <dbReference type="EMBL" id="ADI38100.1"/>
    </source>
</evidence>
<feature type="domain" description="Transposase IS4-like" evidence="1">
    <location>
        <begin position="18"/>
        <end position="162"/>
    </location>
</feature>
<dbReference type="KEGG" id="wch:wcw_0733"/>
<dbReference type="GO" id="GO:0003677">
    <property type="term" value="F:DNA binding"/>
    <property type="evidence" value="ECO:0007669"/>
    <property type="project" value="InterPro"/>
</dbReference>
<dbReference type="PANTHER" id="PTHR30007">
    <property type="entry name" value="PHP DOMAIN PROTEIN"/>
    <property type="match status" value="1"/>
</dbReference>
<dbReference type="KEGG" id="wch:wcw_1742"/>
<gene>
    <name evidence="2" type="ordered locus">wcw_0733</name>
    <name evidence="3" type="ordered locus">wcw_1742</name>
</gene>
<dbReference type="STRING" id="716544.wcw_0733"/>
<evidence type="ECO:0000313" key="4">
    <source>
        <dbReference type="Proteomes" id="UP000001505"/>
    </source>
</evidence>
<dbReference type="Pfam" id="PF01609">
    <property type="entry name" value="DDE_Tnp_1"/>
    <property type="match status" value="1"/>
</dbReference>
<reference evidence="3 4" key="1">
    <citation type="journal article" date="2010" name="PLoS ONE">
        <title>The Waddlia genome: a window into chlamydial biology.</title>
        <authorList>
            <person name="Bertelli C."/>
            <person name="Collyn F."/>
            <person name="Croxatto A."/>
            <person name="Ruckert C."/>
            <person name="Polkinghorne A."/>
            <person name="Kebbi-Beghdadi C."/>
            <person name="Goesmann A."/>
            <person name="Vaughan L."/>
            <person name="Greub G."/>
        </authorList>
    </citation>
    <scope>NUCLEOTIDE SEQUENCE [LARGE SCALE GENOMIC DNA]</scope>
    <source>
        <strain evidence="4">ATCC VR-1470 / WSU 86-1044</strain>
        <strain evidence="3">WSU 86-1044</strain>
    </source>
</reference>
<evidence type="ECO:0000259" key="1">
    <source>
        <dbReference type="Pfam" id="PF01609"/>
    </source>
</evidence>
<dbReference type="EMBL" id="CP001928">
    <property type="protein sequence ID" value="ADI38100.1"/>
    <property type="molecule type" value="Genomic_DNA"/>
</dbReference>
<dbReference type="AlphaFoldDB" id="D6YSN8"/>
<dbReference type="Proteomes" id="UP000001505">
    <property type="component" value="Chromosome"/>
</dbReference>
<dbReference type="OrthoDB" id="21510at2"/>
<dbReference type="GO" id="GO:0006313">
    <property type="term" value="P:DNA transposition"/>
    <property type="evidence" value="ECO:0007669"/>
    <property type="project" value="InterPro"/>
</dbReference>
<protein>
    <submittedName>
        <fullName evidence="3">Transposase</fullName>
    </submittedName>
</protein>
<organism evidence="3 4">
    <name type="scientific">Waddlia chondrophila (strain ATCC VR-1470 / WSU 86-1044)</name>
    <dbReference type="NCBI Taxonomy" id="716544"/>
    <lineage>
        <taxon>Bacteria</taxon>
        <taxon>Pseudomonadati</taxon>
        <taxon>Chlamydiota</taxon>
        <taxon>Chlamydiia</taxon>
        <taxon>Parachlamydiales</taxon>
        <taxon>Waddliaceae</taxon>
        <taxon>Waddlia</taxon>
    </lineage>
</organism>